<evidence type="ECO:0000256" key="4">
    <source>
        <dbReference type="ARBA" id="ARBA00022692"/>
    </source>
</evidence>
<dbReference type="GO" id="GO:0047238">
    <property type="term" value="F:glucuronosyl-N-acetylgalactosaminyl-proteoglycan 4-beta-N-acetylgalactosaminyltransferase activity"/>
    <property type="evidence" value="ECO:0007669"/>
    <property type="project" value="TreeGrafter"/>
</dbReference>
<dbReference type="InterPro" id="IPR029044">
    <property type="entry name" value="Nucleotide-diphossugar_trans"/>
</dbReference>
<feature type="compositionally biased region" description="Basic and acidic residues" evidence="10">
    <location>
        <begin position="77"/>
        <end position="88"/>
    </location>
</feature>
<feature type="region of interest" description="Disordered" evidence="10">
    <location>
        <begin position="472"/>
        <end position="497"/>
    </location>
</feature>
<evidence type="ECO:0000256" key="10">
    <source>
        <dbReference type="SAM" id="MobiDB-lite"/>
    </source>
</evidence>
<feature type="compositionally biased region" description="Polar residues" evidence="10">
    <location>
        <begin position="54"/>
        <end position="71"/>
    </location>
</feature>
<dbReference type="EMBL" id="BMAO01008320">
    <property type="protein sequence ID" value="GFR22567.1"/>
    <property type="molecule type" value="Genomic_DNA"/>
</dbReference>
<proteinExistence type="inferred from homology"/>
<organism evidence="11 12">
    <name type="scientific">Trichonephila clavata</name>
    <name type="common">Joro spider</name>
    <name type="synonym">Nephila clavata</name>
    <dbReference type="NCBI Taxonomy" id="2740835"/>
    <lineage>
        <taxon>Eukaryota</taxon>
        <taxon>Metazoa</taxon>
        <taxon>Ecdysozoa</taxon>
        <taxon>Arthropoda</taxon>
        <taxon>Chelicerata</taxon>
        <taxon>Arachnida</taxon>
        <taxon>Araneae</taxon>
        <taxon>Araneomorphae</taxon>
        <taxon>Entelegynae</taxon>
        <taxon>Araneoidea</taxon>
        <taxon>Nephilidae</taxon>
        <taxon>Trichonephila</taxon>
    </lineage>
</organism>
<dbReference type="SUPFAM" id="SSF53448">
    <property type="entry name" value="Nucleotide-diphospho-sugar transferases"/>
    <property type="match status" value="1"/>
</dbReference>
<comment type="similarity">
    <text evidence="2 9">Belongs to the chondroitin N-acetylgalactosaminyltransferase family.</text>
</comment>
<evidence type="ECO:0000256" key="9">
    <source>
        <dbReference type="RuleBase" id="RU364016"/>
    </source>
</evidence>
<dbReference type="PANTHER" id="PTHR12369:SF45">
    <property type="entry name" value="HEXOSYLTRANSFERASE"/>
    <property type="match status" value="1"/>
</dbReference>
<protein>
    <recommendedName>
        <fullName evidence="9">Hexosyltransferase</fullName>
        <ecNumber evidence="9">2.4.1.-</ecNumber>
    </recommendedName>
</protein>
<keyword evidence="4 9" id="KW-0812">Transmembrane</keyword>
<evidence type="ECO:0000256" key="7">
    <source>
        <dbReference type="ARBA" id="ARBA00023034"/>
    </source>
</evidence>
<evidence type="ECO:0000256" key="1">
    <source>
        <dbReference type="ARBA" id="ARBA00004447"/>
    </source>
</evidence>
<evidence type="ECO:0000256" key="2">
    <source>
        <dbReference type="ARBA" id="ARBA00009239"/>
    </source>
</evidence>
<comment type="subcellular location">
    <subcellularLocation>
        <location evidence="1 9">Golgi apparatus</location>
        <location evidence="1 9">Golgi stack membrane</location>
        <topology evidence="1 9">Single-pass type II membrane protein</topology>
    </subcellularLocation>
</comment>
<dbReference type="Proteomes" id="UP000887116">
    <property type="component" value="Unassembled WGS sequence"/>
</dbReference>
<evidence type="ECO:0000256" key="6">
    <source>
        <dbReference type="ARBA" id="ARBA00022989"/>
    </source>
</evidence>
<sequence length="497" mass="56884">MTFLFRDGSGHPKHPSSMRLATRIAIILFSISVVSVILIGRCGLKLEEELRVESSASGPMSPDTSMYQMTNNEDESDAARKKEDEHRIETQRLQNEIAELKKKLESFQKLSDDIQPIPVKSVASHNLLGVEECTESIQWTWDLAKELWKSPLDTEERTFGGVCQGFGNHEQRQTREVQICSRRLCRRTLTLIRPFAPLQLVSDKSEKTAKRLINVILPLSGRIDTFRNFMDKFVKVGIRHDKRIFLTVVYFGLEGLLDVQQILTKVSRDTKFRNFKLLTLNDTFSRGKGLQVGVQHWTKGDVLLFMCDVDVIFSTKFLERCRLNAEPGKKVYYPIVFSLFNPSIVYSLQGKETPSESEQLLISRDTGFWRDFGYGMTCQYRSDFLKLKGFDEDIVGWGGEDVMLYRKYVRSKLMVIRSTDPGIFHLWHEKKCDSQTLSMDQQRACLRSRALSEASHAQLGLLAFREELKKREEKSVPSSQDSAVTNSATGHIGENNV</sequence>
<dbReference type="AlphaFoldDB" id="A0A8X6LVV7"/>
<dbReference type="InterPro" id="IPR008428">
    <property type="entry name" value="Chond_GalNAc"/>
</dbReference>
<dbReference type="EC" id="2.4.1.-" evidence="9"/>
<keyword evidence="3 9" id="KW-0808">Transferase</keyword>
<evidence type="ECO:0000256" key="3">
    <source>
        <dbReference type="ARBA" id="ARBA00022679"/>
    </source>
</evidence>
<dbReference type="Gene3D" id="3.90.550.10">
    <property type="entry name" value="Spore Coat Polysaccharide Biosynthesis Protein SpsA, Chain A"/>
    <property type="match status" value="1"/>
</dbReference>
<feature type="compositionally biased region" description="Polar residues" evidence="10">
    <location>
        <begin position="476"/>
        <end position="497"/>
    </location>
</feature>
<evidence type="ECO:0000256" key="8">
    <source>
        <dbReference type="ARBA" id="ARBA00023136"/>
    </source>
</evidence>
<accession>A0A8X6LVV7</accession>
<dbReference type="Pfam" id="PF05679">
    <property type="entry name" value="CHGN"/>
    <property type="match status" value="1"/>
</dbReference>
<keyword evidence="12" id="KW-1185">Reference proteome</keyword>
<dbReference type="GO" id="GO:0032580">
    <property type="term" value="C:Golgi cisterna membrane"/>
    <property type="evidence" value="ECO:0007669"/>
    <property type="project" value="UniProtKB-SubCell"/>
</dbReference>
<keyword evidence="8 9" id="KW-0472">Membrane</keyword>
<keyword evidence="6 9" id="KW-1133">Transmembrane helix</keyword>
<evidence type="ECO:0000313" key="11">
    <source>
        <dbReference type="EMBL" id="GFR22567.1"/>
    </source>
</evidence>
<comment type="caution">
    <text evidence="11">The sequence shown here is derived from an EMBL/GenBank/DDBJ whole genome shotgun (WGS) entry which is preliminary data.</text>
</comment>
<gene>
    <name evidence="11" type="primary">CSGALNACT2</name>
    <name evidence="11" type="ORF">TNCT_347691</name>
</gene>
<feature type="region of interest" description="Disordered" evidence="10">
    <location>
        <begin position="52"/>
        <end position="88"/>
    </location>
</feature>
<keyword evidence="5 9" id="KW-0735">Signal-anchor</keyword>
<dbReference type="InterPro" id="IPR051227">
    <property type="entry name" value="CS_glycosyltransferase"/>
</dbReference>
<keyword evidence="7 9" id="KW-0333">Golgi apparatus</keyword>
<name>A0A8X6LVV7_TRICU</name>
<reference evidence="11" key="1">
    <citation type="submission" date="2020-07" db="EMBL/GenBank/DDBJ databases">
        <title>Multicomponent nature underlies the extraordinary mechanical properties of spider dragline silk.</title>
        <authorList>
            <person name="Kono N."/>
            <person name="Nakamura H."/>
            <person name="Mori M."/>
            <person name="Yoshida Y."/>
            <person name="Ohtoshi R."/>
            <person name="Malay A.D."/>
            <person name="Moran D.A.P."/>
            <person name="Tomita M."/>
            <person name="Numata K."/>
            <person name="Arakawa K."/>
        </authorList>
    </citation>
    <scope>NUCLEOTIDE SEQUENCE</scope>
</reference>
<evidence type="ECO:0000256" key="5">
    <source>
        <dbReference type="ARBA" id="ARBA00022968"/>
    </source>
</evidence>
<dbReference type="OrthoDB" id="431432at2759"/>
<feature type="transmembrane region" description="Helical" evidence="9">
    <location>
        <begin position="20"/>
        <end position="40"/>
    </location>
</feature>
<evidence type="ECO:0000313" key="12">
    <source>
        <dbReference type="Proteomes" id="UP000887116"/>
    </source>
</evidence>
<dbReference type="PANTHER" id="PTHR12369">
    <property type="entry name" value="CHONDROITIN SYNTHASE"/>
    <property type="match status" value="1"/>
</dbReference>